<evidence type="ECO:0000313" key="2">
    <source>
        <dbReference type="EMBL" id="OGH73867.1"/>
    </source>
</evidence>
<evidence type="ECO:0000313" key="3">
    <source>
        <dbReference type="Proteomes" id="UP000177457"/>
    </source>
</evidence>
<dbReference type="STRING" id="1798683.A3C90_04745"/>
<dbReference type="AlphaFoldDB" id="A0A1F6MQF0"/>
<proteinExistence type="predicted"/>
<keyword evidence="1" id="KW-0472">Membrane</keyword>
<name>A0A1F6MQF0_9BACT</name>
<dbReference type="EMBL" id="MFQE01000010">
    <property type="protein sequence ID" value="OGH73867.1"/>
    <property type="molecule type" value="Genomic_DNA"/>
</dbReference>
<organism evidence="2 3">
    <name type="scientific">Candidatus Magasanikbacteria bacterium RIFCSPHIGHO2_02_FULL_51_14</name>
    <dbReference type="NCBI Taxonomy" id="1798683"/>
    <lineage>
        <taxon>Bacteria</taxon>
        <taxon>Candidatus Magasanikiibacteriota</taxon>
    </lineage>
</organism>
<sequence>MGEIDLSQYNVSSDRDKLLEGLRRVKDFSPSELRDYHTQYFLGLLNVKTQYEILQQHAKKSQDELEAQRWAFKEQNAFSKKQLWRTTVLVIGTVVATIAAIIFGGISYYYSDRQFQLNLAQYNEMMRPYLTLAIDSNEQEIMSFVETDGSTTTFRFLFTIQNVGELPANFAIEKIDFSPFNLKPASIIPIFPDKGVLAPKQKLDVGWFLSVPNKLVADFSEFKPVIRIRYGKNGPDSVKDYYIDIEGVTVSPDNFKKANYMSVIRWKVGNGN</sequence>
<protein>
    <submittedName>
        <fullName evidence="2">Uncharacterized protein</fullName>
    </submittedName>
</protein>
<feature type="transmembrane region" description="Helical" evidence="1">
    <location>
        <begin position="88"/>
        <end position="110"/>
    </location>
</feature>
<dbReference type="Proteomes" id="UP000177457">
    <property type="component" value="Unassembled WGS sequence"/>
</dbReference>
<accession>A0A1F6MQF0</accession>
<comment type="caution">
    <text evidence="2">The sequence shown here is derived from an EMBL/GenBank/DDBJ whole genome shotgun (WGS) entry which is preliminary data.</text>
</comment>
<gene>
    <name evidence="2" type="ORF">A3C90_04745</name>
</gene>
<reference evidence="2 3" key="1">
    <citation type="journal article" date="2016" name="Nat. Commun.">
        <title>Thousands of microbial genomes shed light on interconnected biogeochemical processes in an aquifer system.</title>
        <authorList>
            <person name="Anantharaman K."/>
            <person name="Brown C.T."/>
            <person name="Hug L.A."/>
            <person name="Sharon I."/>
            <person name="Castelle C.J."/>
            <person name="Probst A.J."/>
            <person name="Thomas B.C."/>
            <person name="Singh A."/>
            <person name="Wilkins M.J."/>
            <person name="Karaoz U."/>
            <person name="Brodie E.L."/>
            <person name="Williams K.H."/>
            <person name="Hubbard S.S."/>
            <person name="Banfield J.F."/>
        </authorList>
    </citation>
    <scope>NUCLEOTIDE SEQUENCE [LARGE SCALE GENOMIC DNA]</scope>
</reference>
<evidence type="ECO:0000256" key="1">
    <source>
        <dbReference type="SAM" id="Phobius"/>
    </source>
</evidence>
<keyword evidence="1" id="KW-1133">Transmembrane helix</keyword>
<keyword evidence="1" id="KW-0812">Transmembrane</keyword>